<dbReference type="AlphaFoldDB" id="A0AAP0J7T5"/>
<evidence type="ECO:0000256" key="4">
    <source>
        <dbReference type="ARBA" id="ARBA00022946"/>
    </source>
</evidence>
<gene>
    <name evidence="9" type="ORF">Syun_017412</name>
</gene>
<sequence>MASRKLVRDFFLSNHHLNFLAQQAHTRGVRLISASRSRPLGARNFGVFNEFSKKVKGEAKRLSEGSVKELKDKAGELKEVKEDLKGRSFKGGPEMLLANAEQSRRQTNFTNAWMARGQRLKLQPENWLLMVVGCIDDSSGIQLSALMVSTNVKERISAATEEVKESLGLGKQDSSSSSHASNNSRTNAKDGGCSTSNKEDSYQNSKSDNTEETLYGRLKSNVSSASSKMSVTFKKLKDVKVVDLAKKGYSIVKDELNGNASKKRVQYASSASSSGERSAKTDIVVVPTKQSHWGKKWESFKDKMRGNPAFKRISGISEPVVTKGQEFAEDMRERWETSDNPVVHKIQDLNESVFGETATAISFKEIRRRDPYFSLPEFVAEVQDMIRPTLNAYIKGDIKALKKTCSPEVIERCKAQHRMYESQGSFLDDKVGHLNFLCSHCFSNFVDLSMKFAHGWSRGASRLVGHVLLIVNLIFGRWVPFRQVIP</sequence>
<keyword evidence="10" id="KW-1185">Reference proteome</keyword>
<proteinExistence type="inferred from homology"/>
<comment type="similarity">
    <text evidence="2">Belongs to the Tim44 family.</text>
</comment>
<dbReference type="EMBL" id="JBBNAF010000007">
    <property type="protein sequence ID" value="KAK9128615.1"/>
    <property type="molecule type" value="Genomic_DNA"/>
</dbReference>
<dbReference type="PANTHER" id="PTHR10721:SF1">
    <property type="entry name" value="MITOCHONDRIAL IMPORT INNER MEMBRANE TRANSLOCASE SUBUNIT TIM44"/>
    <property type="match status" value="1"/>
</dbReference>
<feature type="region of interest" description="Disordered" evidence="7">
    <location>
        <begin position="164"/>
        <end position="212"/>
    </location>
</feature>
<dbReference type="GO" id="GO:0051087">
    <property type="term" value="F:protein-folding chaperone binding"/>
    <property type="evidence" value="ECO:0007669"/>
    <property type="project" value="TreeGrafter"/>
</dbReference>
<feature type="compositionally biased region" description="Low complexity" evidence="7">
    <location>
        <begin position="174"/>
        <end position="184"/>
    </location>
</feature>
<dbReference type="InterPro" id="IPR032710">
    <property type="entry name" value="NTF2-like_dom_sf"/>
</dbReference>
<dbReference type="GO" id="GO:0030150">
    <property type="term" value="P:protein import into mitochondrial matrix"/>
    <property type="evidence" value="ECO:0007669"/>
    <property type="project" value="TreeGrafter"/>
</dbReference>
<keyword evidence="5" id="KW-0496">Mitochondrion</keyword>
<keyword evidence="6" id="KW-0472">Membrane</keyword>
<reference evidence="9 10" key="1">
    <citation type="submission" date="2024-01" db="EMBL/GenBank/DDBJ databases">
        <title>Genome assemblies of Stephania.</title>
        <authorList>
            <person name="Yang L."/>
        </authorList>
    </citation>
    <scope>NUCLEOTIDE SEQUENCE [LARGE SCALE GENOMIC DNA]</scope>
    <source>
        <strain evidence="9">YNDBR</strain>
        <tissue evidence="9">Leaf</tissue>
    </source>
</reference>
<evidence type="ECO:0000256" key="2">
    <source>
        <dbReference type="ARBA" id="ARBA00009597"/>
    </source>
</evidence>
<dbReference type="Gene3D" id="3.10.450.240">
    <property type="match status" value="1"/>
</dbReference>
<organism evidence="9 10">
    <name type="scientific">Stephania yunnanensis</name>
    <dbReference type="NCBI Taxonomy" id="152371"/>
    <lineage>
        <taxon>Eukaryota</taxon>
        <taxon>Viridiplantae</taxon>
        <taxon>Streptophyta</taxon>
        <taxon>Embryophyta</taxon>
        <taxon>Tracheophyta</taxon>
        <taxon>Spermatophyta</taxon>
        <taxon>Magnoliopsida</taxon>
        <taxon>Ranunculales</taxon>
        <taxon>Menispermaceae</taxon>
        <taxon>Menispermoideae</taxon>
        <taxon>Cissampelideae</taxon>
        <taxon>Stephania</taxon>
    </lineage>
</organism>
<keyword evidence="3" id="KW-0999">Mitochondrion inner membrane</keyword>
<evidence type="ECO:0000256" key="7">
    <source>
        <dbReference type="SAM" id="MobiDB-lite"/>
    </source>
</evidence>
<comment type="caution">
    <text evidence="9">The sequence shown here is derived from an EMBL/GenBank/DDBJ whole genome shotgun (WGS) entry which is preliminary data.</text>
</comment>
<comment type="subcellular location">
    <subcellularLocation>
        <location evidence="1">Mitochondrion inner membrane</location>
    </subcellularLocation>
</comment>
<evidence type="ECO:0000256" key="3">
    <source>
        <dbReference type="ARBA" id="ARBA00022792"/>
    </source>
</evidence>
<name>A0AAP0J7T5_9MAGN</name>
<dbReference type="InterPro" id="IPR039544">
    <property type="entry name" value="Tim44-like"/>
</dbReference>
<evidence type="ECO:0000256" key="5">
    <source>
        <dbReference type="ARBA" id="ARBA00023128"/>
    </source>
</evidence>
<accession>A0AAP0J7T5</accession>
<keyword evidence="4" id="KW-0809">Transit peptide</keyword>
<feature type="domain" description="Tim44-like" evidence="8">
    <location>
        <begin position="362"/>
        <end position="431"/>
    </location>
</feature>
<evidence type="ECO:0000313" key="10">
    <source>
        <dbReference type="Proteomes" id="UP001420932"/>
    </source>
</evidence>
<dbReference type="PANTHER" id="PTHR10721">
    <property type="entry name" value="MITOCHONDRIAL IMPORT INNER MEMBRANE TRANSLOCASE SUBUNIT TIM44"/>
    <property type="match status" value="1"/>
</dbReference>
<dbReference type="SUPFAM" id="SSF54427">
    <property type="entry name" value="NTF2-like"/>
    <property type="match status" value="1"/>
</dbReference>
<evidence type="ECO:0000256" key="6">
    <source>
        <dbReference type="ARBA" id="ARBA00023136"/>
    </source>
</evidence>
<evidence type="ECO:0000256" key="1">
    <source>
        <dbReference type="ARBA" id="ARBA00004273"/>
    </source>
</evidence>
<dbReference type="GO" id="GO:0005743">
    <property type="term" value="C:mitochondrial inner membrane"/>
    <property type="evidence" value="ECO:0007669"/>
    <property type="project" value="UniProtKB-SubCell"/>
</dbReference>
<dbReference type="Pfam" id="PF04280">
    <property type="entry name" value="Tim44"/>
    <property type="match status" value="1"/>
</dbReference>
<evidence type="ECO:0000259" key="8">
    <source>
        <dbReference type="Pfam" id="PF04280"/>
    </source>
</evidence>
<dbReference type="Proteomes" id="UP001420932">
    <property type="component" value="Unassembled WGS sequence"/>
</dbReference>
<dbReference type="InterPro" id="IPR007379">
    <property type="entry name" value="Tim44-like_dom"/>
</dbReference>
<protein>
    <recommendedName>
        <fullName evidence="8">Tim44-like domain-containing protein</fullName>
    </recommendedName>
</protein>
<evidence type="ECO:0000313" key="9">
    <source>
        <dbReference type="EMBL" id="KAK9128615.1"/>
    </source>
</evidence>